<dbReference type="Pfam" id="PF08044">
    <property type="entry name" value="DUF1707"/>
    <property type="match status" value="1"/>
</dbReference>
<reference evidence="3 4" key="1">
    <citation type="submission" date="2020-08" db="EMBL/GenBank/DDBJ databases">
        <title>Genomic Encyclopedia of Type Strains, Phase IV (KMG-IV): sequencing the most valuable type-strain genomes for metagenomic binning, comparative biology and taxonomic classification.</title>
        <authorList>
            <person name="Goeker M."/>
        </authorList>
    </citation>
    <scope>NUCLEOTIDE SEQUENCE [LARGE SCALE GENOMIC DNA]</scope>
    <source>
        <strain evidence="3 4">YIM 65646</strain>
    </source>
</reference>
<dbReference type="InterPro" id="IPR012551">
    <property type="entry name" value="DUF1707_SHOCT-like"/>
</dbReference>
<name>A0A841FY40_9ACTN</name>
<gene>
    <name evidence="3" type="ORF">HNR73_005245</name>
</gene>
<dbReference type="PANTHER" id="PTHR40763:SF4">
    <property type="entry name" value="DUF1707 DOMAIN-CONTAINING PROTEIN"/>
    <property type="match status" value="1"/>
</dbReference>
<accession>A0A841FY40</accession>
<protein>
    <recommendedName>
        <fullName evidence="2">DUF1707 domain-containing protein</fullName>
    </recommendedName>
</protein>
<keyword evidence="4" id="KW-1185">Reference proteome</keyword>
<sequence>MTEPLGATVESNDNLRISDADRELVSKLLKVAIDEGRLTLAEYDERLREAYEAKTVGELAPIISDLPRVSDGHVEIVRPRLVSIDPEELLSGTPQWIKWLWVSWMIPVSITTLVWFLTLLTGSGTWYPWPLWVAGPLGAVYLSLTVGERVTRADRLAADARRRAERRGRA</sequence>
<evidence type="ECO:0000256" key="1">
    <source>
        <dbReference type="SAM" id="Phobius"/>
    </source>
</evidence>
<dbReference type="AlphaFoldDB" id="A0A841FY40"/>
<dbReference type="RefSeq" id="WP_184790190.1">
    <property type="nucleotide sequence ID" value="NZ_BONT01000081.1"/>
</dbReference>
<evidence type="ECO:0000313" key="4">
    <source>
        <dbReference type="Proteomes" id="UP000548476"/>
    </source>
</evidence>
<dbReference type="EMBL" id="JACHGT010000012">
    <property type="protein sequence ID" value="MBB6037369.1"/>
    <property type="molecule type" value="Genomic_DNA"/>
</dbReference>
<proteinExistence type="predicted"/>
<feature type="transmembrane region" description="Helical" evidence="1">
    <location>
        <begin position="99"/>
        <end position="120"/>
    </location>
</feature>
<evidence type="ECO:0000259" key="2">
    <source>
        <dbReference type="Pfam" id="PF08044"/>
    </source>
</evidence>
<keyword evidence="1" id="KW-0812">Transmembrane</keyword>
<organism evidence="3 4">
    <name type="scientific">Phytomonospora endophytica</name>
    <dbReference type="NCBI Taxonomy" id="714109"/>
    <lineage>
        <taxon>Bacteria</taxon>
        <taxon>Bacillati</taxon>
        <taxon>Actinomycetota</taxon>
        <taxon>Actinomycetes</taxon>
        <taxon>Micromonosporales</taxon>
        <taxon>Micromonosporaceae</taxon>
        <taxon>Phytomonospora</taxon>
    </lineage>
</organism>
<comment type="caution">
    <text evidence="3">The sequence shown here is derived from an EMBL/GenBank/DDBJ whole genome shotgun (WGS) entry which is preliminary data.</text>
</comment>
<keyword evidence="1" id="KW-1133">Transmembrane helix</keyword>
<evidence type="ECO:0000313" key="3">
    <source>
        <dbReference type="EMBL" id="MBB6037369.1"/>
    </source>
</evidence>
<keyword evidence="1" id="KW-0472">Membrane</keyword>
<dbReference type="Proteomes" id="UP000548476">
    <property type="component" value="Unassembled WGS sequence"/>
</dbReference>
<feature type="domain" description="DUF1707" evidence="2">
    <location>
        <begin position="15"/>
        <end position="67"/>
    </location>
</feature>
<feature type="transmembrane region" description="Helical" evidence="1">
    <location>
        <begin position="126"/>
        <end position="146"/>
    </location>
</feature>
<dbReference type="PANTHER" id="PTHR40763">
    <property type="entry name" value="MEMBRANE PROTEIN-RELATED"/>
    <property type="match status" value="1"/>
</dbReference>